<dbReference type="EMBL" id="JADOTX010000001">
    <property type="protein sequence ID" value="MBG6067569.1"/>
    <property type="molecule type" value="Genomic_DNA"/>
</dbReference>
<sequence>MSYDRRPAGAQTDVTRLDTRLAGLNDESSKRFDDPAASPRP</sequence>
<feature type="region of interest" description="Disordered" evidence="1">
    <location>
        <begin position="1"/>
        <end position="41"/>
    </location>
</feature>
<keyword evidence="3" id="KW-1185">Reference proteome</keyword>
<evidence type="ECO:0000313" key="2">
    <source>
        <dbReference type="EMBL" id="MBG6067569.1"/>
    </source>
</evidence>
<evidence type="ECO:0000313" key="3">
    <source>
        <dbReference type="Proteomes" id="UP000614915"/>
    </source>
</evidence>
<protein>
    <submittedName>
        <fullName evidence="2">Uncharacterized protein</fullName>
    </submittedName>
</protein>
<accession>A0ABS0JKU9</accession>
<organism evidence="2 3">
    <name type="scientific">Micromonospora ureilytica</name>
    <dbReference type="NCBI Taxonomy" id="709868"/>
    <lineage>
        <taxon>Bacteria</taxon>
        <taxon>Bacillati</taxon>
        <taxon>Actinomycetota</taxon>
        <taxon>Actinomycetes</taxon>
        <taxon>Micromonosporales</taxon>
        <taxon>Micromonosporaceae</taxon>
        <taxon>Micromonospora</taxon>
    </lineage>
</organism>
<dbReference type="RefSeq" id="WP_269155088.1">
    <property type="nucleotide sequence ID" value="NZ_CP108567.1"/>
</dbReference>
<gene>
    <name evidence="2" type="ORF">IW248_003856</name>
</gene>
<proteinExistence type="predicted"/>
<dbReference type="Proteomes" id="UP000614915">
    <property type="component" value="Unassembled WGS sequence"/>
</dbReference>
<comment type="caution">
    <text evidence="2">The sequence shown here is derived from an EMBL/GenBank/DDBJ whole genome shotgun (WGS) entry which is preliminary data.</text>
</comment>
<name>A0ABS0JKU9_9ACTN</name>
<evidence type="ECO:0000256" key="1">
    <source>
        <dbReference type="SAM" id="MobiDB-lite"/>
    </source>
</evidence>
<reference evidence="2 3" key="1">
    <citation type="submission" date="2020-11" db="EMBL/GenBank/DDBJ databases">
        <title>Sequencing the genomes of 1000 actinobacteria strains.</title>
        <authorList>
            <person name="Klenk H.-P."/>
        </authorList>
    </citation>
    <scope>NUCLEOTIDE SEQUENCE [LARGE SCALE GENOMIC DNA]</scope>
    <source>
        <strain evidence="2 3">DSM 101692</strain>
    </source>
</reference>